<dbReference type="CDD" id="cd07732">
    <property type="entry name" value="metallo-hydrolase-like_MBL-fold"/>
    <property type="match status" value="1"/>
</dbReference>
<dbReference type="GO" id="GO:0004527">
    <property type="term" value="F:exonuclease activity"/>
    <property type="evidence" value="ECO:0007669"/>
    <property type="project" value="UniProtKB-KW"/>
</dbReference>
<gene>
    <name evidence="4" type="ORF">H8E80_09690</name>
</gene>
<dbReference type="SUPFAM" id="SSF56281">
    <property type="entry name" value="Metallo-hydrolase/oxidoreductase"/>
    <property type="match status" value="1"/>
</dbReference>
<reference evidence="4 5" key="1">
    <citation type="submission" date="2020-08" db="EMBL/GenBank/DDBJ databases">
        <title>Bridging the membrane lipid divide: bacteria of the FCB group superphylum have the potential to synthesize archaeal ether lipids.</title>
        <authorList>
            <person name="Villanueva L."/>
            <person name="Von Meijenfeldt F.A.B."/>
            <person name="Westbye A.B."/>
            <person name="Yadav S."/>
            <person name="Hopmans E.C."/>
            <person name="Dutilh B.E."/>
            <person name="Sinninghe Damste J.S."/>
        </authorList>
    </citation>
    <scope>NUCLEOTIDE SEQUENCE [LARGE SCALE GENOMIC DNA]</scope>
    <source>
        <strain evidence="4">NIOZ-UU82</strain>
    </source>
</reference>
<dbReference type="InterPro" id="IPR011108">
    <property type="entry name" value="RMMBL"/>
</dbReference>
<protein>
    <submittedName>
        <fullName evidence="4">MBL fold metallo-hydrolase</fullName>
    </submittedName>
</protein>
<dbReference type="Proteomes" id="UP000603545">
    <property type="component" value="Unassembled WGS sequence"/>
</dbReference>
<sequence length="434" mass="50002">MNFQIHRGTKEIGGSCVEIWTQSTRVVVDLGMPLVNPDKTQFDSKTIKNLSVNELIKRGTLPNIKGLYEKKGETALVLSHAHQDHFGFLKYVNETCRIYLGRATKKLIEITSIFTNQDWKISNLQHFESGVPFFIGDIEVTPYLMDHSAFDSYAFLIKANGKSLFYSGDFRIHGRKTKAFDWFSHNTERNVDYLLLEGTSIGRVDKYFPTESEIETEIVNTFKQSKGINLIYTSGQNIDRLVSIYRACKRTGKTLAIDFYIANILRELSEFGAIPYPSKSFPEIKVFFPYRLSRMISNKGQEMLLYRFKDYKITKEQIGEQVDKTVMIVRPSMLKDLEYVKGIENGIFIYSMWDGYKKDKTTKEFIDLLIGKGMTEKTIHTSGHADRAALKRMVEILKPKKLVPIHTFEGDEYQKIFTDSNVVRINDNEIVSIN</sequence>
<dbReference type="InterPro" id="IPR001279">
    <property type="entry name" value="Metallo-B-lactamas"/>
</dbReference>
<organism evidence="4 5">
    <name type="scientific">Candidatus Desulfaltia bathyphila</name>
    <dbReference type="NCBI Taxonomy" id="2841697"/>
    <lineage>
        <taxon>Bacteria</taxon>
        <taxon>Pseudomonadati</taxon>
        <taxon>Thermodesulfobacteriota</taxon>
        <taxon>Desulfobacteria</taxon>
        <taxon>Desulfobacterales</taxon>
        <taxon>Desulfobacterales incertae sedis</taxon>
        <taxon>Candidatus Desulfaltia</taxon>
    </lineage>
</organism>
<dbReference type="AlphaFoldDB" id="A0A8J6T923"/>
<evidence type="ECO:0000313" key="4">
    <source>
        <dbReference type="EMBL" id="MBC8200294.1"/>
    </source>
</evidence>
<dbReference type="Pfam" id="PF07521">
    <property type="entry name" value="RMMBL"/>
    <property type="match status" value="1"/>
</dbReference>
<dbReference type="GO" id="GO:0003723">
    <property type="term" value="F:RNA binding"/>
    <property type="evidence" value="ECO:0007669"/>
    <property type="project" value="UniProtKB-KW"/>
</dbReference>
<proteinExistence type="predicted"/>
<dbReference type="PANTHER" id="PTHR43694">
    <property type="entry name" value="RIBONUCLEASE J"/>
    <property type="match status" value="1"/>
</dbReference>
<name>A0A8J6T923_9BACT</name>
<evidence type="ECO:0000256" key="2">
    <source>
        <dbReference type="ARBA" id="ARBA00022884"/>
    </source>
</evidence>
<dbReference type="SMART" id="SM00849">
    <property type="entry name" value="Lactamase_B"/>
    <property type="match status" value="1"/>
</dbReference>
<comment type="caution">
    <text evidence="4">The sequence shown here is derived from an EMBL/GenBank/DDBJ whole genome shotgun (WGS) entry which is preliminary data.</text>
</comment>
<keyword evidence="1" id="KW-0269">Exonuclease</keyword>
<keyword evidence="1" id="KW-0378">Hydrolase</keyword>
<feature type="domain" description="Metallo-beta-lactamase" evidence="3">
    <location>
        <begin position="13"/>
        <end position="211"/>
    </location>
</feature>
<evidence type="ECO:0000259" key="3">
    <source>
        <dbReference type="SMART" id="SM00849"/>
    </source>
</evidence>
<dbReference type="Gene3D" id="3.40.50.10710">
    <property type="entry name" value="Metallo-hydrolase/oxidoreductase"/>
    <property type="match status" value="1"/>
</dbReference>
<accession>A0A8J6T923</accession>
<evidence type="ECO:0000256" key="1">
    <source>
        <dbReference type="ARBA" id="ARBA00022839"/>
    </source>
</evidence>
<evidence type="ECO:0000313" key="5">
    <source>
        <dbReference type="Proteomes" id="UP000603545"/>
    </source>
</evidence>
<dbReference type="InterPro" id="IPR036866">
    <property type="entry name" value="RibonucZ/Hydroxyglut_hydro"/>
</dbReference>
<dbReference type="PANTHER" id="PTHR43694:SF1">
    <property type="entry name" value="RIBONUCLEASE J"/>
    <property type="match status" value="1"/>
</dbReference>
<keyword evidence="1" id="KW-0540">Nuclease</keyword>
<dbReference type="EMBL" id="JACNLL010000089">
    <property type="protein sequence ID" value="MBC8200294.1"/>
    <property type="molecule type" value="Genomic_DNA"/>
</dbReference>
<dbReference type="Pfam" id="PF12706">
    <property type="entry name" value="Lactamase_B_2"/>
    <property type="match status" value="1"/>
</dbReference>
<keyword evidence="2" id="KW-0694">RNA-binding</keyword>
<dbReference type="Gene3D" id="3.60.15.10">
    <property type="entry name" value="Ribonuclease Z/Hydroxyacylglutathione hydrolase-like"/>
    <property type="match status" value="1"/>
</dbReference>
<dbReference type="InterPro" id="IPR042173">
    <property type="entry name" value="RNase_J_2"/>
</dbReference>